<dbReference type="GO" id="GO:0005829">
    <property type="term" value="C:cytosol"/>
    <property type="evidence" value="ECO:0007669"/>
    <property type="project" value="UniProtKB-ARBA"/>
</dbReference>
<keyword evidence="3" id="KW-0472">Membrane</keyword>
<dbReference type="InterPro" id="IPR050181">
    <property type="entry name" value="Cold_shock_domain"/>
</dbReference>
<dbReference type="InterPro" id="IPR002059">
    <property type="entry name" value="CSP_DNA-bd"/>
</dbReference>
<name>A0A3N2DZR3_9GAMM</name>
<dbReference type="InterPro" id="IPR012340">
    <property type="entry name" value="NA-bd_OB-fold"/>
</dbReference>
<dbReference type="PROSITE" id="PS00352">
    <property type="entry name" value="CSD_1"/>
    <property type="match status" value="1"/>
</dbReference>
<gene>
    <name evidence="5" type="ORF">EDC56_0787</name>
</gene>
<evidence type="ECO:0000313" key="6">
    <source>
        <dbReference type="Proteomes" id="UP000275394"/>
    </source>
</evidence>
<keyword evidence="3" id="KW-0812">Transmembrane</keyword>
<dbReference type="SUPFAM" id="SSF50249">
    <property type="entry name" value="Nucleic acid-binding proteins"/>
    <property type="match status" value="1"/>
</dbReference>
<dbReference type="SMART" id="SM00357">
    <property type="entry name" value="CSP"/>
    <property type="match status" value="1"/>
</dbReference>
<protein>
    <submittedName>
        <fullName evidence="5">Cold shock CspA family protein</fullName>
    </submittedName>
</protein>
<comment type="subcellular location">
    <subcellularLocation>
        <location evidence="1">Cytoplasm</location>
    </subcellularLocation>
</comment>
<evidence type="ECO:0000259" key="4">
    <source>
        <dbReference type="PROSITE" id="PS51857"/>
    </source>
</evidence>
<evidence type="ECO:0000256" key="3">
    <source>
        <dbReference type="SAM" id="Phobius"/>
    </source>
</evidence>
<feature type="compositionally biased region" description="Acidic residues" evidence="2">
    <location>
        <begin position="77"/>
        <end position="87"/>
    </location>
</feature>
<organism evidence="5 6">
    <name type="scientific">Sinobacterium caligoides</name>
    <dbReference type="NCBI Taxonomy" id="933926"/>
    <lineage>
        <taxon>Bacteria</taxon>
        <taxon>Pseudomonadati</taxon>
        <taxon>Pseudomonadota</taxon>
        <taxon>Gammaproteobacteria</taxon>
        <taxon>Cellvibrionales</taxon>
        <taxon>Spongiibacteraceae</taxon>
        <taxon>Sinobacterium</taxon>
    </lineage>
</organism>
<evidence type="ECO:0000256" key="1">
    <source>
        <dbReference type="RuleBase" id="RU000408"/>
    </source>
</evidence>
<dbReference type="Gene3D" id="2.40.50.140">
    <property type="entry name" value="Nucleic acid-binding proteins"/>
    <property type="match status" value="1"/>
</dbReference>
<sequence length="158" mass="16906">MAVIYRLLISLAVAIPVSGFFAGYTDTAPGSFTLDTTTALAFIVAAALSAILAGMVSDGNSTTSSPSRSHRTPSQAGDEDDDFDEPITGERHSGSVKWFNSNKGFGFITSDDGTDVFVHYRAIRAKGRRRLQEGQQVEFSVVDGDKGPQARDVVILDE</sequence>
<reference evidence="5 6" key="1">
    <citation type="submission" date="2018-11" db="EMBL/GenBank/DDBJ databases">
        <title>Genomic Encyclopedia of Type Strains, Phase IV (KMG-IV): sequencing the most valuable type-strain genomes for metagenomic binning, comparative biology and taxonomic classification.</title>
        <authorList>
            <person name="Goeker M."/>
        </authorList>
    </citation>
    <scope>NUCLEOTIDE SEQUENCE [LARGE SCALE GENOMIC DNA]</scope>
    <source>
        <strain evidence="5 6">DSM 100316</strain>
    </source>
</reference>
<feature type="transmembrane region" description="Helical" evidence="3">
    <location>
        <begin position="38"/>
        <end position="56"/>
    </location>
</feature>
<dbReference type="Gene3D" id="6.20.370.130">
    <property type="match status" value="1"/>
</dbReference>
<comment type="caution">
    <text evidence="5">The sequence shown here is derived from an EMBL/GenBank/DDBJ whole genome shotgun (WGS) entry which is preliminary data.</text>
</comment>
<feature type="region of interest" description="Disordered" evidence="2">
    <location>
        <begin position="59"/>
        <end position="95"/>
    </location>
</feature>
<evidence type="ECO:0000256" key="2">
    <source>
        <dbReference type="SAM" id="MobiDB-lite"/>
    </source>
</evidence>
<dbReference type="CDD" id="cd04458">
    <property type="entry name" value="CSP_CDS"/>
    <property type="match status" value="1"/>
</dbReference>
<dbReference type="AlphaFoldDB" id="A0A3N2DZR3"/>
<dbReference type="InterPro" id="IPR019844">
    <property type="entry name" value="CSD_CS"/>
</dbReference>
<keyword evidence="3" id="KW-1133">Transmembrane helix</keyword>
<dbReference type="Proteomes" id="UP000275394">
    <property type="component" value="Unassembled WGS sequence"/>
</dbReference>
<dbReference type="GO" id="GO:0003676">
    <property type="term" value="F:nucleic acid binding"/>
    <property type="evidence" value="ECO:0007669"/>
    <property type="project" value="InterPro"/>
</dbReference>
<evidence type="ECO:0000313" key="5">
    <source>
        <dbReference type="EMBL" id="ROS05257.1"/>
    </source>
</evidence>
<dbReference type="PANTHER" id="PTHR11544">
    <property type="entry name" value="COLD SHOCK DOMAIN CONTAINING PROTEINS"/>
    <property type="match status" value="1"/>
</dbReference>
<dbReference type="Pfam" id="PF00313">
    <property type="entry name" value="CSD"/>
    <property type="match status" value="1"/>
</dbReference>
<accession>A0A3N2DZR3</accession>
<dbReference type="EMBL" id="RKHR01000003">
    <property type="protein sequence ID" value="ROS05257.1"/>
    <property type="molecule type" value="Genomic_DNA"/>
</dbReference>
<dbReference type="PROSITE" id="PS51857">
    <property type="entry name" value="CSD_2"/>
    <property type="match status" value="1"/>
</dbReference>
<proteinExistence type="predicted"/>
<feature type="domain" description="CSD" evidence="4">
    <location>
        <begin position="91"/>
        <end position="155"/>
    </location>
</feature>
<keyword evidence="6" id="KW-1185">Reference proteome</keyword>
<dbReference type="InterPro" id="IPR011129">
    <property type="entry name" value="CSD"/>
</dbReference>
<dbReference type="PRINTS" id="PR00050">
    <property type="entry name" value="COLDSHOCK"/>
</dbReference>